<dbReference type="Proteomes" id="UP000283090">
    <property type="component" value="Unassembled WGS sequence"/>
</dbReference>
<organism evidence="1 2">
    <name type="scientific">Arthrobotrys flagrans</name>
    <name type="common">Nematode-trapping fungus</name>
    <name type="synonym">Trichothecium flagrans</name>
    <dbReference type="NCBI Taxonomy" id="97331"/>
    <lineage>
        <taxon>Eukaryota</taxon>
        <taxon>Fungi</taxon>
        <taxon>Dikarya</taxon>
        <taxon>Ascomycota</taxon>
        <taxon>Pezizomycotina</taxon>
        <taxon>Orbiliomycetes</taxon>
        <taxon>Orbiliales</taxon>
        <taxon>Orbiliaceae</taxon>
        <taxon>Arthrobotrys</taxon>
    </lineage>
</organism>
<dbReference type="AlphaFoldDB" id="A0A437AEU9"/>
<proteinExistence type="predicted"/>
<reference evidence="1 2" key="1">
    <citation type="submission" date="2019-01" db="EMBL/GenBank/DDBJ databases">
        <title>Intercellular communication is required for trap formation in the nematode-trapping fungus Duddingtonia flagrans.</title>
        <authorList>
            <person name="Youssar L."/>
            <person name="Wernet V."/>
            <person name="Hensel N."/>
            <person name="Hildebrandt H.-G."/>
            <person name="Fischer R."/>
        </authorList>
    </citation>
    <scope>NUCLEOTIDE SEQUENCE [LARGE SCALE GENOMIC DNA]</scope>
    <source>
        <strain evidence="1 2">CBS H-5679</strain>
    </source>
</reference>
<accession>A0A437AEU9</accession>
<dbReference type="RefSeq" id="XP_067495202.1">
    <property type="nucleotide sequence ID" value="XM_067636009.1"/>
</dbReference>
<evidence type="ECO:0000313" key="2">
    <source>
        <dbReference type="Proteomes" id="UP000283090"/>
    </source>
</evidence>
<evidence type="ECO:0000313" key="1">
    <source>
        <dbReference type="EMBL" id="RVD89658.1"/>
    </source>
</evidence>
<dbReference type="GeneID" id="93582967"/>
<protein>
    <submittedName>
        <fullName evidence="1">Uncharacterized protein</fullName>
    </submittedName>
</protein>
<dbReference type="VEuPathDB" id="FungiDB:DFL_000656"/>
<comment type="caution">
    <text evidence="1">The sequence shown here is derived from an EMBL/GenBank/DDBJ whole genome shotgun (WGS) entry which is preliminary data.</text>
</comment>
<sequence>MLFRFASRNKLFRQGWINWFLLPYHQHRDGFADLNLRVVAFRHPITIDPDRPDYFSTKANTSEVVRHHFPETWEFFQGYNAQENQSYVWPKEDTNVAQGVFEDEDELENLMVRRETEYRDQDLVYVCPCVMKRQAQSIDSAAGTELTDTFKSSTVAVQDTG</sequence>
<gene>
    <name evidence="1" type="ORF">DFL_000656</name>
</gene>
<dbReference type="EMBL" id="SAEB01000001">
    <property type="protein sequence ID" value="RVD89658.1"/>
    <property type="molecule type" value="Genomic_DNA"/>
</dbReference>
<name>A0A437AEU9_ARTFL</name>
<keyword evidence="2" id="KW-1185">Reference proteome</keyword>